<dbReference type="CDD" id="cd17353">
    <property type="entry name" value="MFS_OFA_like"/>
    <property type="match status" value="1"/>
</dbReference>
<protein>
    <submittedName>
        <fullName evidence="8">Oxalate/formate MFS antiporter</fullName>
    </submittedName>
</protein>
<evidence type="ECO:0000256" key="2">
    <source>
        <dbReference type="ARBA" id="ARBA00022448"/>
    </source>
</evidence>
<keyword evidence="5 6" id="KW-0472">Membrane</keyword>
<evidence type="ECO:0000256" key="1">
    <source>
        <dbReference type="ARBA" id="ARBA00004651"/>
    </source>
</evidence>
<dbReference type="Proteomes" id="UP000284219">
    <property type="component" value="Unassembled WGS sequence"/>
</dbReference>
<evidence type="ECO:0000256" key="3">
    <source>
        <dbReference type="ARBA" id="ARBA00022692"/>
    </source>
</evidence>
<dbReference type="InterPro" id="IPR020846">
    <property type="entry name" value="MFS_dom"/>
</dbReference>
<feature type="transmembrane region" description="Helical" evidence="6">
    <location>
        <begin position="20"/>
        <end position="39"/>
    </location>
</feature>
<keyword evidence="2" id="KW-0813">Transport</keyword>
<feature type="transmembrane region" description="Helical" evidence="6">
    <location>
        <begin position="380"/>
        <end position="400"/>
    </location>
</feature>
<dbReference type="InterPro" id="IPR026355">
    <property type="entry name" value="Oxa/Form_antiport"/>
</dbReference>
<proteinExistence type="predicted"/>
<reference evidence="8 9" key="1">
    <citation type="submission" date="2016-08" db="EMBL/GenBank/DDBJ databases">
        <title>Novel Firmicute Genomes.</title>
        <authorList>
            <person name="Poppleton D.I."/>
            <person name="Gribaldo S."/>
        </authorList>
    </citation>
    <scope>NUCLEOTIDE SEQUENCE [LARGE SCALE GENOMIC DNA]</scope>
    <source>
        <strain evidence="8 9">RAOx-1</strain>
    </source>
</reference>
<dbReference type="PANTHER" id="PTHR43385:SF1">
    <property type="entry name" value="RIBOFLAVIN TRANSPORTER RIBJ"/>
    <property type="match status" value="1"/>
</dbReference>
<dbReference type="InterPro" id="IPR036259">
    <property type="entry name" value="MFS_trans_sf"/>
</dbReference>
<dbReference type="EMBL" id="MCHY01000001">
    <property type="protein sequence ID" value="RKD27034.1"/>
    <property type="molecule type" value="Genomic_DNA"/>
</dbReference>
<feature type="transmembrane region" description="Helical" evidence="6">
    <location>
        <begin position="291"/>
        <end position="308"/>
    </location>
</feature>
<gene>
    <name evidence="8" type="ORF">BEP19_00205</name>
</gene>
<evidence type="ECO:0000256" key="5">
    <source>
        <dbReference type="ARBA" id="ARBA00023136"/>
    </source>
</evidence>
<dbReference type="PROSITE" id="PS50850">
    <property type="entry name" value="MFS"/>
    <property type="match status" value="1"/>
</dbReference>
<feature type="transmembrane region" description="Helical" evidence="6">
    <location>
        <begin position="142"/>
        <end position="163"/>
    </location>
</feature>
<evidence type="ECO:0000313" key="8">
    <source>
        <dbReference type="EMBL" id="RKD27034.1"/>
    </source>
</evidence>
<dbReference type="Gene3D" id="1.20.1250.20">
    <property type="entry name" value="MFS general substrate transporter like domains"/>
    <property type="match status" value="2"/>
</dbReference>
<dbReference type="Pfam" id="PF07690">
    <property type="entry name" value="MFS_1"/>
    <property type="match status" value="1"/>
</dbReference>
<dbReference type="GO" id="GO:0005886">
    <property type="term" value="C:plasma membrane"/>
    <property type="evidence" value="ECO:0007669"/>
    <property type="project" value="UniProtKB-SubCell"/>
</dbReference>
<dbReference type="AlphaFoldDB" id="A0A419SRH1"/>
<dbReference type="NCBIfam" id="TIGR00890">
    <property type="entry name" value="2A0111"/>
    <property type="match status" value="1"/>
</dbReference>
<feature type="transmembrane region" description="Helical" evidence="6">
    <location>
        <begin position="108"/>
        <end position="130"/>
    </location>
</feature>
<feature type="transmembrane region" description="Helical" evidence="6">
    <location>
        <begin position="314"/>
        <end position="334"/>
    </location>
</feature>
<feature type="transmembrane region" description="Helical" evidence="6">
    <location>
        <begin position="175"/>
        <end position="194"/>
    </location>
</feature>
<dbReference type="InterPro" id="IPR052983">
    <property type="entry name" value="MFS_Riboflavin_Transporter"/>
</dbReference>
<dbReference type="NCBIfam" id="TIGR04259">
    <property type="entry name" value="oxa_formateAnti"/>
    <property type="match status" value="1"/>
</dbReference>
<name>A0A419SRH1_9BACL</name>
<sequence length="419" mass="44605">MSTSITKKQLPNGLLQNKWFHLICAVLLMTMISGVQYSWTLYSNPLKDKLGVSLAVVQTAFTLSQVIQAGSQPTGGYFVDKFGPRMMLILSGAMVLLGWSFMGRVNSVPALYALYTLAGAGVGIVYGTAINTATRWFPNKRGLASGFTAAGYGMGVLPFLPVISSVLETKGVGTAFMLTGFIEGIVIILIAFVIRFPQSAGAPGVKKVVTEKDFTSKEMLKTAHFWVLWAAFFSINFGGLLLVANSAPYAKSIGIPIATITIAVSIQNIANGSSRPVWGAVSDKIGRFKTMSIVFFINSIVLFFFPTVAKINDLLFIAMLALAFFTWGGSYALFPSINTDLFGTAYSAQNYGFFWAAKATAAIFGGGVGAAVATALGWQAAFTITAATSFIAFALATFVIPRMGKPTKGKSVVVEATSK</sequence>
<dbReference type="SUPFAM" id="SSF103473">
    <property type="entry name" value="MFS general substrate transporter"/>
    <property type="match status" value="1"/>
</dbReference>
<organism evidence="8 9">
    <name type="scientific">Ammoniphilus oxalaticus</name>
    <dbReference type="NCBI Taxonomy" id="66863"/>
    <lineage>
        <taxon>Bacteria</taxon>
        <taxon>Bacillati</taxon>
        <taxon>Bacillota</taxon>
        <taxon>Bacilli</taxon>
        <taxon>Bacillales</taxon>
        <taxon>Paenibacillaceae</taxon>
        <taxon>Aneurinibacillus group</taxon>
        <taxon>Ammoniphilus</taxon>
    </lineage>
</organism>
<feature type="transmembrane region" description="Helical" evidence="6">
    <location>
        <begin position="82"/>
        <end position="102"/>
    </location>
</feature>
<evidence type="ECO:0000259" key="7">
    <source>
        <dbReference type="PROSITE" id="PS50850"/>
    </source>
</evidence>
<keyword evidence="3 6" id="KW-0812">Transmembrane</keyword>
<evidence type="ECO:0000313" key="9">
    <source>
        <dbReference type="Proteomes" id="UP000284219"/>
    </source>
</evidence>
<evidence type="ECO:0000256" key="6">
    <source>
        <dbReference type="SAM" id="Phobius"/>
    </source>
</evidence>
<dbReference type="OrthoDB" id="9793415at2"/>
<comment type="caution">
    <text evidence="8">The sequence shown here is derived from an EMBL/GenBank/DDBJ whole genome shotgun (WGS) entry which is preliminary data.</text>
</comment>
<feature type="transmembrane region" description="Helical" evidence="6">
    <location>
        <begin position="355"/>
        <end position="374"/>
    </location>
</feature>
<evidence type="ECO:0000256" key="4">
    <source>
        <dbReference type="ARBA" id="ARBA00022989"/>
    </source>
</evidence>
<dbReference type="RefSeq" id="WP_120187854.1">
    <property type="nucleotide sequence ID" value="NZ_MCHY01000001.1"/>
</dbReference>
<keyword evidence="9" id="KW-1185">Reference proteome</keyword>
<dbReference type="InterPro" id="IPR011701">
    <property type="entry name" value="MFS"/>
</dbReference>
<feature type="transmembrane region" description="Helical" evidence="6">
    <location>
        <begin position="226"/>
        <end position="247"/>
    </location>
</feature>
<dbReference type="PANTHER" id="PTHR43385">
    <property type="entry name" value="RIBOFLAVIN TRANSPORTER RIBJ"/>
    <property type="match status" value="1"/>
</dbReference>
<dbReference type="InterPro" id="IPR004741">
    <property type="entry name" value="Oxa_For_antiport_fam_transptr"/>
</dbReference>
<feature type="domain" description="Major facilitator superfamily (MFS) profile" evidence="7">
    <location>
        <begin position="1"/>
        <end position="404"/>
    </location>
</feature>
<dbReference type="GO" id="GO:0019531">
    <property type="term" value="F:oxalate transmembrane transporter activity"/>
    <property type="evidence" value="ECO:0007669"/>
    <property type="project" value="InterPro"/>
</dbReference>
<accession>A0A419SRH1</accession>
<keyword evidence="4 6" id="KW-1133">Transmembrane helix</keyword>
<comment type="subcellular location">
    <subcellularLocation>
        <location evidence="1">Cell membrane</location>
        <topology evidence="1">Multi-pass membrane protein</topology>
    </subcellularLocation>
</comment>